<reference evidence="1 2" key="1">
    <citation type="journal article" date="2023" name="IMA Fungus">
        <title>Comparative genomic study of the Penicillium genus elucidates a diverse pangenome and 15 lateral gene transfer events.</title>
        <authorList>
            <person name="Petersen C."/>
            <person name="Sorensen T."/>
            <person name="Nielsen M.R."/>
            <person name="Sondergaard T.E."/>
            <person name="Sorensen J.L."/>
            <person name="Fitzpatrick D.A."/>
            <person name="Frisvad J.C."/>
            <person name="Nielsen K.L."/>
        </authorList>
    </citation>
    <scope>NUCLEOTIDE SEQUENCE [LARGE SCALE GENOMIC DNA]</scope>
    <source>
        <strain evidence="1 2">IBT 3361</strain>
    </source>
</reference>
<evidence type="ECO:0000313" key="1">
    <source>
        <dbReference type="EMBL" id="KAJ5261964.1"/>
    </source>
</evidence>
<protein>
    <submittedName>
        <fullName evidence="1">Uncharacterized protein</fullName>
    </submittedName>
</protein>
<comment type="caution">
    <text evidence="1">The sequence shown here is derived from an EMBL/GenBank/DDBJ whole genome shotgun (WGS) entry which is preliminary data.</text>
</comment>
<evidence type="ECO:0000313" key="2">
    <source>
        <dbReference type="Proteomes" id="UP001220256"/>
    </source>
</evidence>
<gene>
    <name evidence="1" type="ORF">N7505_008831</name>
</gene>
<sequence>MRLPISNYEPGAEKATSRMTVDFASIADAATGCINQGISSWWVARKKSSALFVERDVDMDDTAPIAASLPPDELEDRCPRSGHLVKDLGKPPGKFQIEDMLMAMKMSEFEDINGFVGSPEWFEEDIAHGNF</sequence>
<organism evidence="1 2">
    <name type="scientific">Penicillium chrysogenum</name>
    <name type="common">Penicillium notatum</name>
    <dbReference type="NCBI Taxonomy" id="5076"/>
    <lineage>
        <taxon>Eukaryota</taxon>
        <taxon>Fungi</taxon>
        <taxon>Dikarya</taxon>
        <taxon>Ascomycota</taxon>
        <taxon>Pezizomycotina</taxon>
        <taxon>Eurotiomycetes</taxon>
        <taxon>Eurotiomycetidae</taxon>
        <taxon>Eurotiales</taxon>
        <taxon>Aspergillaceae</taxon>
        <taxon>Penicillium</taxon>
        <taxon>Penicillium chrysogenum species complex</taxon>
    </lineage>
</organism>
<keyword evidence="2" id="KW-1185">Reference proteome</keyword>
<accession>A0ABQ8WAV4</accession>
<dbReference type="Proteomes" id="UP001220256">
    <property type="component" value="Unassembled WGS sequence"/>
</dbReference>
<proteinExistence type="predicted"/>
<dbReference type="EMBL" id="JAPVEB010000006">
    <property type="protein sequence ID" value="KAJ5261964.1"/>
    <property type="molecule type" value="Genomic_DNA"/>
</dbReference>
<name>A0ABQ8WAV4_PENCH</name>